<feature type="region of interest" description="Disordered" evidence="3">
    <location>
        <begin position="13"/>
        <end position="86"/>
    </location>
</feature>
<dbReference type="AlphaFoldDB" id="A0A5P1EZ59"/>
<dbReference type="GO" id="GO:0006950">
    <property type="term" value="P:response to stress"/>
    <property type="evidence" value="ECO:0007669"/>
    <property type="project" value="UniProtKB-ARBA"/>
</dbReference>
<dbReference type="PANTHER" id="PTHR33172:SF29">
    <property type="entry name" value="OS06G0559400 PROTEIN"/>
    <property type="match status" value="1"/>
</dbReference>
<dbReference type="Gramene" id="ONK71164">
    <property type="protein sequence ID" value="ONK71164"/>
    <property type="gene ID" value="A4U43_C04F5470"/>
</dbReference>
<dbReference type="OMA" id="MSSHIIP"/>
<feature type="compositionally biased region" description="Basic and acidic residues" evidence="3">
    <location>
        <begin position="19"/>
        <end position="32"/>
    </location>
</feature>
<feature type="compositionally biased region" description="Acidic residues" evidence="3">
    <location>
        <begin position="45"/>
        <end position="57"/>
    </location>
</feature>
<accession>A0A5P1EZ59</accession>
<dbReference type="EMBL" id="CM007384">
    <property type="protein sequence ID" value="ONK71164.1"/>
    <property type="molecule type" value="Genomic_DNA"/>
</dbReference>
<reference evidence="5" key="1">
    <citation type="journal article" date="2017" name="Nat. Commun.">
        <title>The asparagus genome sheds light on the origin and evolution of a young Y chromosome.</title>
        <authorList>
            <person name="Harkess A."/>
            <person name="Zhou J."/>
            <person name="Xu C."/>
            <person name="Bowers J.E."/>
            <person name="Van der Hulst R."/>
            <person name="Ayyampalayam S."/>
            <person name="Mercati F."/>
            <person name="Riccardi P."/>
            <person name="McKain M.R."/>
            <person name="Kakrana A."/>
            <person name="Tang H."/>
            <person name="Ray J."/>
            <person name="Groenendijk J."/>
            <person name="Arikit S."/>
            <person name="Mathioni S.M."/>
            <person name="Nakano M."/>
            <person name="Shan H."/>
            <person name="Telgmann-Rauber A."/>
            <person name="Kanno A."/>
            <person name="Yue Z."/>
            <person name="Chen H."/>
            <person name="Li W."/>
            <person name="Chen Y."/>
            <person name="Xu X."/>
            <person name="Zhang Y."/>
            <person name="Luo S."/>
            <person name="Chen H."/>
            <person name="Gao J."/>
            <person name="Mao Z."/>
            <person name="Pires J.C."/>
            <person name="Luo M."/>
            <person name="Kudrna D."/>
            <person name="Wing R.A."/>
            <person name="Meyers B.C."/>
            <person name="Yi K."/>
            <person name="Kong H."/>
            <person name="Lavrijsen P."/>
            <person name="Sunseri F."/>
            <person name="Falavigna A."/>
            <person name="Ye Y."/>
            <person name="Leebens-Mack J.H."/>
            <person name="Chen G."/>
        </authorList>
    </citation>
    <scope>NUCLEOTIDE SEQUENCE [LARGE SCALE GENOMIC DNA]</scope>
    <source>
        <strain evidence="5">cv. DH0086</strain>
    </source>
</reference>
<feature type="region of interest" description="Disordered" evidence="3">
    <location>
        <begin position="133"/>
        <end position="203"/>
    </location>
</feature>
<evidence type="ECO:0000313" key="5">
    <source>
        <dbReference type="Proteomes" id="UP000243459"/>
    </source>
</evidence>
<protein>
    <submittedName>
        <fullName evidence="4">Uncharacterized protein</fullName>
    </submittedName>
</protein>
<dbReference type="PANTHER" id="PTHR33172">
    <property type="entry name" value="OS08G0516900 PROTEIN"/>
    <property type="match status" value="1"/>
</dbReference>
<evidence type="ECO:0000256" key="3">
    <source>
        <dbReference type="SAM" id="MobiDB-lite"/>
    </source>
</evidence>
<organism evidence="4 5">
    <name type="scientific">Asparagus officinalis</name>
    <name type="common">Garden asparagus</name>
    <dbReference type="NCBI Taxonomy" id="4686"/>
    <lineage>
        <taxon>Eukaryota</taxon>
        <taxon>Viridiplantae</taxon>
        <taxon>Streptophyta</taxon>
        <taxon>Embryophyta</taxon>
        <taxon>Tracheophyta</taxon>
        <taxon>Spermatophyta</taxon>
        <taxon>Magnoliopsida</taxon>
        <taxon>Liliopsida</taxon>
        <taxon>Asparagales</taxon>
        <taxon>Asparagaceae</taxon>
        <taxon>Asparagoideae</taxon>
        <taxon>Asparagus</taxon>
    </lineage>
</organism>
<feature type="compositionally biased region" description="Polar residues" evidence="3">
    <location>
        <begin position="189"/>
        <end position="203"/>
    </location>
</feature>
<evidence type="ECO:0000256" key="1">
    <source>
        <dbReference type="ARBA" id="ARBA00004123"/>
    </source>
</evidence>
<gene>
    <name evidence="4" type="ORF">A4U43_C04F5470</name>
</gene>
<dbReference type="OrthoDB" id="1938584at2759"/>
<evidence type="ECO:0000313" key="4">
    <source>
        <dbReference type="EMBL" id="ONK71164.1"/>
    </source>
</evidence>
<name>A0A5P1EZ59_ASPOF</name>
<feature type="compositionally biased region" description="Low complexity" evidence="3">
    <location>
        <begin position="150"/>
        <end position="168"/>
    </location>
</feature>
<feature type="compositionally biased region" description="Low complexity" evidence="3">
    <location>
        <begin position="58"/>
        <end position="67"/>
    </location>
</feature>
<dbReference type="InterPro" id="IPR051992">
    <property type="entry name" value="OxStress_Response_Reg"/>
</dbReference>
<dbReference type="Proteomes" id="UP000243459">
    <property type="component" value="Chromosome 4"/>
</dbReference>
<sequence length="203" mass="21751">MEKAFVPLLSKHGIMGSDGRVDHGLDGHHVGDEQDDDIGSLSSFSDDDDDDDDDEGSVDSVGSSSSVEFTEDAASSSGSSSSNGPLFEMSSLVSQLPFKRGLSKHFEGKSQSFTSLCNVKSLEDLIKPERSFKKRQLKSSKSYGWGLDRSLSPKNSISKKSSKGSFSSLGNMKRRSSSSFVKPPFPPQRSGSPSGQTLLETIG</sequence>
<dbReference type="GO" id="GO:0005634">
    <property type="term" value="C:nucleus"/>
    <property type="evidence" value="ECO:0007669"/>
    <property type="project" value="UniProtKB-SubCell"/>
</dbReference>
<comment type="subcellular location">
    <subcellularLocation>
        <location evidence="1">Nucleus</location>
    </subcellularLocation>
</comment>
<proteinExistence type="predicted"/>
<keyword evidence="2" id="KW-0539">Nucleus</keyword>
<evidence type="ECO:0000256" key="2">
    <source>
        <dbReference type="ARBA" id="ARBA00023242"/>
    </source>
</evidence>
<keyword evidence="5" id="KW-1185">Reference proteome</keyword>